<feature type="repeat" description="ANK" evidence="1">
    <location>
        <begin position="1"/>
        <end position="27"/>
    </location>
</feature>
<reference evidence="2" key="1">
    <citation type="submission" date="2013-05" db="EMBL/GenBank/DDBJ databases">
        <authorList>
            <person name="Harkins D.M."/>
            <person name="Durkin A.S."/>
            <person name="Brinkac L.M."/>
            <person name="Haft D.H."/>
            <person name="Selengut J.D."/>
            <person name="Sanka R."/>
            <person name="DePew J."/>
            <person name="Purushe J."/>
            <person name="Hartskeerl R.A."/>
            <person name="Ahmed A."/>
            <person name="van der Linden H."/>
            <person name="Goris M.G.A."/>
            <person name="Vinetz J.M."/>
            <person name="Sutton G.G."/>
            <person name="Nierman W.C."/>
            <person name="Fouts D.E."/>
        </authorList>
    </citation>
    <scope>NUCLEOTIDE SEQUENCE [LARGE SCALE GENOMIC DNA]</scope>
    <source>
        <strain evidence="2">5399</strain>
    </source>
</reference>
<dbReference type="Pfam" id="PF00023">
    <property type="entry name" value="Ank"/>
    <property type="match status" value="1"/>
</dbReference>
<protein>
    <submittedName>
        <fullName evidence="2">Ankyrin repeat protein</fullName>
    </submittedName>
</protein>
<keyword evidence="3" id="KW-1185">Reference proteome</keyword>
<keyword evidence="1" id="KW-0040">ANK repeat</keyword>
<dbReference type="Proteomes" id="UP000015454">
    <property type="component" value="Unassembled WGS sequence"/>
</dbReference>
<dbReference type="InterPro" id="IPR002110">
    <property type="entry name" value="Ankyrin_rpt"/>
</dbReference>
<accession>T0FDN7</accession>
<dbReference type="PROSITE" id="PS50297">
    <property type="entry name" value="ANK_REP_REGION"/>
    <property type="match status" value="1"/>
</dbReference>
<gene>
    <name evidence="2" type="ORF">LEP1GSC050_2647</name>
</gene>
<sequence length="39" mass="3901">MVAAREGEPSIVEFLIRNGADLNAQTRDGYGGGGHGGGA</sequence>
<dbReference type="Gene3D" id="1.25.40.20">
    <property type="entry name" value="Ankyrin repeat-containing domain"/>
    <property type="match status" value="1"/>
</dbReference>
<evidence type="ECO:0000313" key="2">
    <source>
        <dbReference type="EMBL" id="EQA45712.1"/>
    </source>
</evidence>
<dbReference type="InterPro" id="IPR036770">
    <property type="entry name" value="Ankyrin_rpt-contain_sf"/>
</dbReference>
<evidence type="ECO:0000313" key="3">
    <source>
        <dbReference type="Proteomes" id="UP000015454"/>
    </source>
</evidence>
<proteinExistence type="predicted"/>
<dbReference type="SUPFAM" id="SSF48403">
    <property type="entry name" value="Ankyrin repeat"/>
    <property type="match status" value="1"/>
</dbReference>
<dbReference type="RefSeq" id="WP_010570862.1">
    <property type="nucleotide sequence ID" value="NZ_AHMO02000008.1"/>
</dbReference>
<dbReference type="PROSITE" id="PS50088">
    <property type="entry name" value="ANK_REPEAT"/>
    <property type="match status" value="1"/>
</dbReference>
<comment type="caution">
    <text evidence="2">The sequence shown here is derived from an EMBL/GenBank/DDBJ whole genome shotgun (WGS) entry which is preliminary data.</text>
</comment>
<dbReference type="EMBL" id="AHMO02000008">
    <property type="protein sequence ID" value="EQA45712.1"/>
    <property type="molecule type" value="Genomic_DNA"/>
</dbReference>
<name>T0FDN7_9LEPT</name>
<dbReference type="AlphaFoldDB" id="T0FDN7"/>
<evidence type="ECO:0000256" key="1">
    <source>
        <dbReference type="PROSITE-ProRule" id="PRU00023"/>
    </source>
</evidence>
<organism evidence="2 3">
    <name type="scientific">Leptospira broomii serovar Hurstbridge str. 5399</name>
    <dbReference type="NCBI Taxonomy" id="1049789"/>
    <lineage>
        <taxon>Bacteria</taxon>
        <taxon>Pseudomonadati</taxon>
        <taxon>Spirochaetota</taxon>
        <taxon>Spirochaetia</taxon>
        <taxon>Leptospirales</taxon>
        <taxon>Leptospiraceae</taxon>
        <taxon>Leptospira</taxon>
    </lineage>
</organism>